<evidence type="ECO:0000259" key="8">
    <source>
        <dbReference type="Pfam" id="PF01435"/>
    </source>
</evidence>
<evidence type="ECO:0000256" key="1">
    <source>
        <dbReference type="ARBA" id="ARBA00022670"/>
    </source>
</evidence>
<keyword evidence="1 6" id="KW-0645">Protease</keyword>
<keyword evidence="2" id="KW-0479">Metal-binding</keyword>
<dbReference type="PANTHER" id="PTHR34978:SF3">
    <property type="entry name" value="SLR0241 PROTEIN"/>
    <property type="match status" value="1"/>
</dbReference>
<keyword evidence="4 6" id="KW-0862">Zinc</keyword>
<comment type="similarity">
    <text evidence="6">Belongs to the peptidase M48 family.</text>
</comment>
<evidence type="ECO:0000256" key="3">
    <source>
        <dbReference type="ARBA" id="ARBA00022801"/>
    </source>
</evidence>
<dbReference type="RefSeq" id="WP_184368596.1">
    <property type="nucleotide sequence ID" value="NZ_BAAAKM010000063.1"/>
</dbReference>
<dbReference type="Proteomes" id="UP000579647">
    <property type="component" value="Unassembled WGS sequence"/>
</dbReference>
<keyword evidence="5 6" id="KW-0482">Metalloprotease</keyword>
<dbReference type="CDD" id="cd07326">
    <property type="entry name" value="M56_BlaR1_MecR1_like"/>
    <property type="match status" value="1"/>
</dbReference>
<feature type="transmembrane region" description="Helical" evidence="7">
    <location>
        <begin position="90"/>
        <end position="109"/>
    </location>
</feature>
<dbReference type="GO" id="GO:0046872">
    <property type="term" value="F:metal ion binding"/>
    <property type="evidence" value="ECO:0007669"/>
    <property type="project" value="UniProtKB-KW"/>
</dbReference>
<dbReference type="InterPro" id="IPR001915">
    <property type="entry name" value="Peptidase_M48"/>
</dbReference>
<dbReference type="EMBL" id="JACHDO010000001">
    <property type="protein sequence ID" value="MBB5494710.1"/>
    <property type="molecule type" value="Genomic_DNA"/>
</dbReference>
<dbReference type="PANTHER" id="PTHR34978">
    <property type="entry name" value="POSSIBLE SENSOR-TRANSDUCER PROTEIN BLAR"/>
    <property type="match status" value="1"/>
</dbReference>
<proteinExistence type="inferred from homology"/>
<evidence type="ECO:0000313" key="10">
    <source>
        <dbReference type="Proteomes" id="UP000579647"/>
    </source>
</evidence>
<keyword evidence="10" id="KW-1185">Reference proteome</keyword>
<gene>
    <name evidence="9" type="ORF">HNR07_005847</name>
</gene>
<dbReference type="GO" id="GO:0004222">
    <property type="term" value="F:metalloendopeptidase activity"/>
    <property type="evidence" value="ECO:0007669"/>
    <property type="project" value="InterPro"/>
</dbReference>
<dbReference type="GO" id="GO:0006508">
    <property type="term" value="P:proteolysis"/>
    <property type="evidence" value="ECO:0007669"/>
    <property type="project" value="UniProtKB-KW"/>
</dbReference>
<evidence type="ECO:0000256" key="4">
    <source>
        <dbReference type="ARBA" id="ARBA00022833"/>
    </source>
</evidence>
<evidence type="ECO:0000256" key="2">
    <source>
        <dbReference type="ARBA" id="ARBA00022723"/>
    </source>
</evidence>
<sequence>MIWSFAAVCAVVALGVTGPGLLHRASRASRACGPGPRAMLALWTLATAVWLVSCATLAAVFAAELLGPSAKAVLAACLSVLQALERNNAGWGIGVSAALVLAAALRLLWTGVRRRREGTSWRRSHHRDLLSRARRRLLHGQRVWLVDSAESGAYCVPGAHGGVVITRGALAVLSQSQVRAVLAHEKAHLQGRHHVLVGWVRLLDAAFPWVPLLRAAASEVPVLVEWAADDRAVREVGMRPLVHALGALAEAGLGRSPQVLSISGACPVDRVRRQITPLIGCRRWRTRARTALVTALVTAPLVLTVASTLAGVLLPHCDCAAY</sequence>
<keyword evidence="3 6" id="KW-0378">Hydrolase</keyword>
<protein>
    <submittedName>
        <fullName evidence="9">Zn-dependent protease with chaperone function</fullName>
    </submittedName>
</protein>
<comment type="cofactor">
    <cofactor evidence="6">
        <name>Zn(2+)</name>
        <dbReference type="ChEBI" id="CHEBI:29105"/>
    </cofactor>
    <text evidence="6">Binds 1 zinc ion per subunit.</text>
</comment>
<accession>A0A840WCF7</accession>
<dbReference type="Pfam" id="PF01435">
    <property type="entry name" value="Peptidase_M48"/>
    <property type="match status" value="1"/>
</dbReference>
<keyword evidence="7" id="KW-1133">Transmembrane helix</keyword>
<evidence type="ECO:0000313" key="9">
    <source>
        <dbReference type="EMBL" id="MBB5494710.1"/>
    </source>
</evidence>
<dbReference type="AlphaFoldDB" id="A0A840WCF7"/>
<evidence type="ECO:0000256" key="7">
    <source>
        <dbReference type="SAM" id="Phobius"/>
    </source>
</evidence>
<evidence type="ECO:0000256" key="5">
    <source>
        <dbReference type="ARBA" id="ARBA00023049"/>
    </source>
</evidence>
<dbReference type="InterPro" id="IPR052173">
    <property type="entry name" value="Beta-lactam_resp_regulator"/>
</dbReference>
<feature type="domain" description="Peptidase M48" evidence="8">
    <location>
        <begin position="131"/>
        <end position="196"/>
    </location>
</feature>
<evidence type="ECO:0000256" key="6">
    <source>
        <dbReference type="RuleBase" id="RU003983"/>
    </source>
</evidence>
<name>A0A840WCF7_9ACTN</name>
<keyword evidence="7" id="KW-0812">Transmembrane</keyword>
<feature type="transmembrane region" description="Helical" evidence="7">
    <location>
        <begin position="40"/>
        <end position="61"/>
    </location>
</feature>
<feature type="transmembrane region" description="Helical" evidence="7">
    <location>
        <begin position="292"/>
        <end position="314"/>
    </location>
</feature>
<organism evidence="9 10">
    <name type="scientific">Nocardiopsis metallicus</name>
    <dbReference type="NCBI Taxonomy" id="179819"/>
    <lineage>
        <taxon>Bacteria</taxon>
        <taxon>Bacillati</taxon>
        <taxon>Actinomycetota</taxon>
        <taxon>Actinomycetes</taxon>
        <taxon>Streptosporangiales</taxon>
        <taxon>Nocardiopsidaceae</taxon>
        <taxon>Nocardiopsis</taxon>
    </lineage>
</organism>
<dbReference type="Gene3D" id="3.30.2010.10">
    <property type="entry name" value="Metalloproteases ('zincins'), catalytic domain"/>
    <property type="match status" value="1"/>
</dbReference>
<reference evidence="9 10" key="1">
    <citation type="submission" date="2020-08" db="EMBL/GenBank/DDBJ databases">
        <title>Sequencing the genomes of 1000 actinobacteria strains.</title>
        <authorList>
            <person name="Klenk H.-P."/>
        </authorList>
    </citation>
    <scope>NUCLEOTIDE SEQUENCE [LARGE SCALE GENOMIC DNA]</scope>
    <source>
        <strain evidence="9 10">DSM 44598</strain>
    </source>
</reference>
<comment type="caution">
    <text evidence="9">The sequence shown here is derived from an EMBL/GenBank/DDBJ whole genome shotgun (WGS) entry which is preliminary data.</text>
</comment>
<keyword evidence="7" id="KW-0472">Membrane</keyword>